<dbReference type="OrthoDB" id="4554920at2"/>
<dbReference type="AlphaFoldDB" id="A0A3G8JNT7"/>
<dbReference type="Proteomes" id="UP000271469">
    <property type="component" value="Chromosome"/>
</dbReference>
<evidence type="ECO:0000313" key="2">
    <source>
        <dbReference type="Proteomes" id="UP000271469"/>
    </source>
</evidence>
<sequence>MSNDDARQLTPDEEELIGRFISVLPEPERNVLRDQLEHASVVRGDSPIQVSLTVGSAARSADLSDGPLPVAAQAWDGGDYLGEVMLFVSDGRMSLLEFAWVTDERPSAFPPLDSIRFGAV</sequence>
<dbReference type="RefSeq" id="WP_124708450.1">
    <property type="nucleotide sequence ID" value="NZ_CP033972.1"/>
</dbReference>
<proteinExistence type="predicted"/>
<keyword evidence="2" id="KW-1185">Reference proteome</keyword>
<reference evidence="1 2" key="1">
    <citation type="submission" date="2018-11" db="EMBL/GenBank/DDBJ databases">
        <title>Gordonia insulae sp. nov., isolated from an island soil.</title>
        <authorList>
            <person name="Kim Y.S."/>
            <person name="Kim S.B."/>
        </authorList>
    </citation>
    <scope>NUCLEOTIDE SEQUENCE [LARGE SCALE GENOMIC DNA]</scope>
    <source>
        <strain evidence="1 2">MMS17-SY073</strain>
    </source>
</reference>
<protein>
    <submittedName>
        <fullName evidence="1">Uncharacterized protein</fullName>
    </submittedName>
</protein>
<dbReference type="KEGG" id="gom:D7316_02440"/>
<gene>
    <name evidence="1" type="ORF">D7316_02440</name>
</gene>
<organism evidence="1 2">
    <name type="scientific">Gordonia insulae</name>
    <dbReference type="NCBI Taxonomy" id="2420509"/>
    <lineage>
        <taxon>Bacteria</taxon>
        <taxon>Bacillati</taxon>
        <taxon>Actinomycetota</taxon>
        <taxon>Actinomycetes</taxon>
        <taxon>Mycobacteriales</taxon>
        <taxon>Gordoniaceae</taxon>
        <taxon>Gordonia</taxon>
    </lineage>
</organism>
<evidence type="ECO:0000313" key="1">
    <source>
        <dbReference type="EMBL" id="AZG45840.1"/>
    </source>
</evidence>
<dbReference type="EMBL" id="CP033972">
    <property type="protein sequence ID" value="AZG45840.1"/>
    <property type="molecule type" value="Genomic_DNA"/>
</dbReference>
<name>A0A3G8JNT7_9ACTN</name>
<accession>A0A3G8JNT7</accession>